<dbReference type="HOGENOM" id="CLU_2143728_0_0_6"/>
<evidence type="ECO:0000313" key="3">
    <source>
        <dbReference type="Proteomes" id="UP000030341"/>
    </source>
</evidence>
<dbReference type="KEGG" id="pseo:OM33_00935"/>
<keyword evidence="1" id="KW-0812">Transmembrane</keyword>
<keyword evidence="1" id="KW-0472">Membrane</keyword>
<feature type="transmembrane region" description="Helical" evidence="1">
    <location>
        <begin position="73"/>
        <end position="103"/>
    </location>
</feature>
<keyword evidence="1" id="KW-1133">Transmembrane helix</keyword>
<keyword evidence="3" id="KW-1185">Reference proteome</keyword>
<name>A0A0A7EB82_9GAMM</name>
<protein>
    <recommendedName>
        <fullName evidence="4">DUF4064 domain-containing protein</fullName>
    </recommendedName>
</protein>
<accession>A0A0A7EB82</accession>
<dbReference type="OrthoDB" id="6402464at2"/>
<dbReference type="AlphaFoldDB" id="A0A0A7EB82"/>
<gene>
    <name evidence="2" type="ORF">OM33_00935</name>
</gene>
<feature type="transmembrane region" description="Helical" evidence="1">
    <location>
        <begin position="41"/>
        <end position="67"/>
    </location>
</feature>
<dbReference type="STRING" id="1348114.OM33_00935"/>
<proteinExistence type="predicted"/>
<evidence type="ECO:0000313" key="2">
    <source>
        <dbReference type="EMBL" id="AIY63880.1"/>
    </source>
</evidence>
<evidence type="ECO:0008006" key="4">
    <source>
        <dbReference type="Google" id="ProtNLM"/>
    </source>
</evidence>
<dbReference type="Proteomes" id="UP000030341">
    <property type="component" value="Chromosome 1"/>
</dbReference>
<dbReference type="EMBL" id="CP009888">
    <property type="protein sequence ID" value="AIY63880.1"/>
    <property type="molecule type" value="Genomic_DNA"/>
</dbReference>
<evidence type="ECO:0000256" key="1">
    <source>
        <dbReference type="SAM" id="Phobius"/>
    </source>
</evidence>
<organism evidence="2 3">
    <name type="scientific">Pseudoalteromonas piratica</name>
    <dbReference type="NCBI Taxonomy" id="1348114"/>
    <lineage>
        <taxon>Bacteria</taxon>
        <taxon>Pseudomonadati</taxon>
        <taxon>Pseudomonadota</taxon>
        <taxon>Gammaproteobacteria</taxon>
        <taxon>Alteromonadales</taxon>
        <taxon>Pseudoalteromonadaceae</taxon>
        <taxon>Pseudoalteromonas</taxon>
    </lineage>
</organism>
<sequence>MLVIFIGIYKTGASLYEGVQTLTPNGVGDPKLMSAHISQSLVNYVVYCFMALPGWLFAMAVLLFTNYRSKPYYYFLTFISVVLVLGFPFSTLFGIALGVALFLKRKQFQKNQ</sequence>
<reference evidence="2 3" key="1">
    <citation type="submission" date="2014-11" db="EMBL/GenBank/DDBJ databases">
        <title>Complete Genome Sequence of Pseudoalteromonas sp. Strain OCN003 Isolated from Kaneohe Bay, Oahu, Hawaii.</title>
        <authorList>
            <person name="Beurmann S."/>
            <person name="Videau P."/>
            <person name="Ushijima B."/>
            <person name="Smith A.M."/>
            <person name="Aeby G.S."/>
            <person name="Callahan S.M."/>
            <person name="Belcaid M."/>
        </authorList>
    </citation>
    <scope>NUCLEOTIDE SEQUENCE [LARGE SCALE GENOMIC DNA]</scope>
    <source>
        <strain evidence="2 3">OCN003</strain>
    </source>
</reference>